<comment type="subcellular location">
    <subcellularLocation>
        <location evidence="3 19">Cytoplasm</location>
    </subcellularLocation>
</comment>
<dbReference type="KEGG" id="rbi:RB2501_02400"/>
<evidence type="ECO:0000313" key="21">
    <source>
        <dbReference type="EMBL" id="EAR14238.1"/>
    </source>
</evidence>
<evidence type="ECO:0000313" key="22">
    <source>
        <dbReference type="Proteomes" id="UP000009049"/>
    </source>
</evidence>
<keyword evidence="9 19" id="KW-0285">Flavoprotein</keyword>
<comment type="catalytic activity">
    <reaction evidence="18 19">
        <text>UDP-N-acetyl-alpha-D-muramate + NADP(+) = UDP-N-acetyl-3-O-(1-carboxyvinyl)-alpha-D-glucosamine + NADPH + H(+)</text>
        <dbReference type="Rhea" id="RHEA:12248"/>
        <dbReference type="ChEBI" id="CHEBI:15378"/>
        <dbReference type="ChEBI" id="CHEBI:57783"/>
        <dbReference type="ChEBI" id="CHEBI:58349"/>
        <dbReference type="ChEBI" id="CHEBI:68483"/>
        <dbReference type="ChEBI" id="CHEBI:70757"/>
        <dbReference type="EC" id="1.3.1.98"/>
    </reaction>
</comment>
<dbReference type="SUPFAM" id="SSF56194">
    <property type="entry name" value="Uridine diphospho-N-Acetylenolpyruvylglucosamine reductase, MurB, C-terminal domain"/>
    <property type="match status" value="1"/>
</dbReference>
<dbReference type="GO" id="GO:0008360">
    <property type="term" value="P:regulation of cell shape"/>
    <property type="evidence" value="ECO:0007669"/>
    <property type="project" value="UniProtKB-KW"/>
</dbReference>
<keyword evidence="22" id="KW-1185">Reference proteome</keyword>
<keyword evidence="11 19" id="KW-0521">NADP</keyword>
<dbReference type="NCBIfam" id="NF000755">
    <property type="entry name" value="PRK00046.1"/>
    <property type="match status" value="1"/>
</dbReference>
<keyword evidence="16 19" id="KW-0961">Cell wall biogenesis/degradation</keyword>
<dbReference type="GO" id="GO:0005829">
    <property type="term" value="C:cytosol"/>
    <property type="evidence" value="ECO:0007669"/>
    <property type="project" value="TreeGrafter"/>
</dbReference>
<comment type="similarity">
    <text evidence="19">Belongs to the MurB family.</text>
</comment>
<dbReference type="PANTHER" id="PTHR21071">
    <property type="entry name" value="UDP-N-ACETYLENOLPYRUVOYLGLUCOSAMINE REDUCTASE"/>
    <property type="match status" value="1"/>
</dbReference>
<gene>
    <name evidence="19" type="primary">murB</name>
    <name evidence="21" type="ordered locus">RB2501_02400</name>
</gene>
<keyword evidence="7 19" id="KW-0963">Cytoplasm</keyword>
<dbReference type="NCBIfam" id="TIGR00179">
    <property type="entry name" value="murB"/>
    <property type="match status" value="1"/>
</dbReference>
<proteinExistence type="inferred from homology"/>
<dbReference type="PROSITE" id="PS51387">
    <property type="entry name" value="FAD_PCMH"/>
    <property type="match status" value="1"/>
</dbReference>
<dbReference type="GO" id="GO:0071555">
    <property type="term" value="P:cell wall organization"/>
    <property type="evidence" value="ECO:0007669"/>
    <property type="project" value="UniProtKB-KW"/>
</dbReference>
<dbReference type="InterPro" id="IPR016169">
    <property type="entry name" value="FAD-bd_PCMH_sub2"/>
</dbReference>
<dbReference type="InterPro" id="IPR016166">
    <property type="entry name" value="FAD-bd_PCMH"/>
</dbReference>
<keyword evidence="8 19" id="KW-0132">Cell division</keyword>
<feature type="active site" evidence="19">
    <location>
        <position position="333"/>
    </location>
</feature>
<evidence type="ECO:0000256" key="7">
    <source>
        <dbReference type="ARBA" id="ARBA00022490"/>
    </source>
</evidence>
<dbReference type="GO" id="GO:0051301">
    <property type="term" value="P:cell division"/>
    <property type="evidence" value="ECO:0007669"/>
    <property type="project" value="UniProtKB-KW"/>
</dbReference>
<evidence type="ECO:0000256" key="10">
    <source>
        <dbReference type="ARBA" id="ARBA00022827"/>
    </source>
</evidence>
<evidence type="ECO:0000259" key="20">
    <source>
        <dbReference type="PROSITE" id="PS51387"/>
    </source>
</evidence>
<evidence type="ECO:0000256" key="16">
    <source>
        <dbReference type="ARBA" id="ARBA00023316"/>
    </source>
</evidence>
<evidence type="ECO:0000256" key="17">
    <source>
        <dbReference type="ARBA" id="ARBA00031026"/>
    </source>
</evidence>
<evidence type="ECO:0000256" key="15">
    <source>
        <dbReference type="ARBA" id="ARBA00023306"/>
    </source>
</evidence>
<evidence type="ECO:0000256" key="8">
    <source>
        <dbReference type="ARBA" id="ARBA00022618"/>
    </source>
</evidence>
<dbReference type="Gene3D" id="3.90.78.10">
    <property type="entry name" value="UDP-N-acetylenolpyruvoylglucosamine reductase, C-terminal domain"/>
    <property type="match status" value="1"/>
</dbReference>
<evidence type="ECO:0000256" key="18">
    <source>
        <dbReference type="ARBA" id="ARBA00048914"/>
    </source>
</evidence>
<dbReference type="EMBL" id="CP001712">
    <property type="protein sequence ID" value="EAR14238.1"/>
    <property type="molecule type" value="Genomic_DNA"/>
</dbReference>
<evidence type="ECO:0000256" key="14">
    <source>
        <dbReference type="ARBA" id="ARBA00023002"/>
    </source>
</evidence>
<evidence type="ECO:0000256" key="13">
    <source>
        <dbReference type="ARBA" id="ARBA00022984"/>
    </source>
</evidence>
<dbReference type="UniPathway" id="UPA00219"/>
<dbReference type="eggNOG" id="COG0812">
    <property type="taxonomic scope" value="Bacteria"/>
</dbReference>
<evidence type="ECO:0000256" key="5">
    <source>
        <dbReference type="ARBA" id="ARBA00012518"/>
    </source>
</evidence>
<dbReference type="InterPro" id="IPR016167">
    <property type="entry name" value="FAD-bd_PCMH_sub1"/>
</dbReference>
<dbReference type="InterPro" id="IPR011601">
    <property type="entry name" value="MurB_C"/>
</dbReference>
<protein>
    <recommendedName>
        <fullName evidence="6 19">UDP-N-acetylenolpyruvoylglucosamine reductase</fullName>
        <ecNumber evidence="5 19">1.3.1.98</ecNumber>
    </recommendedName>
    <alternativeName>
        <fullName evidence="17 19">UDP-N-acetylmuramate dehydrogenase</fullName>
    </alternativeName>
</protein>
<dbReference type="EC" id="1.3.1.98" evidence="5 19"/>
<evidence type="ECO:0000256" key="6">
    <source>
        <dbReference type="ARBA" id="ARBA00015188"/>
    </source>
</evidence>
<organism evidence="21 22">
    <name type="scientific">Robiginitalea biformata (strain ATCC BAA-864 / DSM 15991 / KCTC 12146 / HTCC2501)</name>
    <dbReference type="NCBI Taxonomy" id="313596"/>
    <lineage>
        <taxon>Bacteria</taxon>
        <taxon>Pseudomonadati</taxon>
        <taxon>Bacteroidota</taxon>
        <taxon>Flavobacteriia</taxon>
        <taxon>Flavobacteriales</taxon>
        <taxon>Flavobacteriaceae</taxon>
        <taxon>Robiginitalea</taxon>
    </lineage>
</organism>
<dbReference type="InterPro" id="IPR006094">
    <property type="entry name" value="Oxid_FAD_bind_N"/>
</dbReference>
<dbReference type="InterPro" id="IPR036635">
    <property type="entry name" value="MurB_C_sf"/>
</dbReference>
<keyword evidence="12 19" id="KW-0133">Cell shape</keyword>
<evidence type="ECO:0000256" key="12">
    <source>
        <dbReference type="ARBA" id="ARBA00022960"/>
    </source>
</evidence>
<feature type="active site" description="Proton donor" evidence="19">
    <location>
        <position position="237"/>
    </location>
</feature>
<dbReference type="STRING" id="313596.RB2501_02400"/>
<dbReference type="GO" id="GO:0009252">
    <property type="term" value="P:peptidoglycan biosynthetic process"/>
    <property type="evidence" value="ECO:0007669"/>
    <property type="project" value="UniProtKB-UniRule"/>
</dbReference>
<evidence type="ECO:0000256" key="4">
    <source>
        <dbReference type="ARBA" id="ARBA00004752"/>
    </source>
</evidence>
<dbReference type="Pfam" id="PF01565">
    <property type="entry name" value="FAD_binding_4"/>
    <property type="match status" value="1"/>
</dbReference>
<dbReference type="HOGENOM" id="CLU_035304_0_0_10"/>
<keyword evidence="10 19" id="KW-0274">FAD</keyword>
<evidence type="ECO:0000256" key="2">
    <source>
        <dbReference type="ARBA" id="ARBA00003921"/>
    </source>
</evidence>
<dbReference type="Gene3D" id="3.30.465.10">
    <property type="match status" value="1"/>
</dbReference>
<evidence type="ECO:0000256" key="3">
    <source>
        <dbReference type="ARBA" id="ARBA00004496"/>
    </source>
</evidence>
<evidence type="ECO:0000256" key="11">
    <source>
        <dbReference type="ARBA" id="ARBA00022857"/>
    </source>
</evidence>
<dbReference type="RefSeq" id="WP_015755674.1">
    <property type="nucleotide sequence ID" value="NC_013222.1"/>
</dbReference>
<evidence type="ECO:0000256" key="9">
    <source>
        <dbReference type="ARBA" id="ARBA00022630"/>
    </source>
</evidence>
<comment type="cofactor">
    <cofactor evidence="1 19">
        <name>FAD</name>
        <dbReference type="ChEBI" id="CHEBI:57692"/>
    </cofactor>
</comment>
<evidence type="ECO:0000256" key="19">
    <source>
        <dbReference type="HAMAP-Rule" id="MF_00037"/>
    </source>
</evidence>
<keyword evidence="15 19" id="KW-0131">Cell cycle</keyword>
<dbReference type="Proteomes" id="UP000009049">
    <property type="component" value="Chromosome"/>
</dbReference>
<feature type="active site" evidence="19">
    <location>
        <position position="162"/>
    </location>
</feature>
<dbReference type="PANTHER" id="PTHR21071:SF4">
    <property type="entry name" value="UDP-N-ACETYLENOLPYRUVOYLGLUCOSAMINE REDUCTASE"/>
    <property type="match status" value="1"/>
</dbReference>
<evidence type="ECO:0000256" key="1">
    <source>
        <dbReference type="ARBA" id="ARBA00001974"/>
    </source>
</evidence>
<reference evidence="21 22" key="1">
    <citation type="journal article" date="2009" name="J. Bacteriol.">
        <title>Complete genome sequence of Robiginitalea biformata HTCC2501.</title>
        <authorList>
            <person name="Oh H.M."/>
            <person name="Giovannoni S.J."/>
            <person name="Lee K."/>
            <person name="Ferriera S."/>
            <person name="Johnson J."/>
            <person name="Cho J.C."/>
        </authorList>
    </citation>
    <scope>NUCLEOTIDE SEQUENCE [LARGE SCALE GENOMIC DNA]</scope>
    <source>
        <strain evidence="22">ATCC BAA-864 / HTCC2501 / KCTC 12146</strain>
    </source>
</reference>
<dbReference type="OrthoDB" id="9804753at2"/>
<keyword evidence="14 19" id="KW-0560">Oxidoreductase</keyword>
<dbReference type="Gene3D" id="3.30.43.10">
    <property type="entry name" value="Uridine Diphospho-n-acetylenolpyruvylglucosamine Reductase, domain 2"/>
    <property type="match status" value="1"/>
</dbReference>
<comment type="function">
    <text evidence="2 19">Cell wall formation.</text>
</comment>
<dbReference type="AlphaFoldDB" id="A4CPB7"/>
<dbReference type="InterPro" id="IPR003170">
    <property type="entry name" value="MurB"/>
</dbReference>
<dbReference type="HAMAP" id="MF_00037">
    <property type="entry name" value="MurB"/>
    <property type="match status" value="1"/>
</dbReference>
<feature type="domain" description="FAD-binding PCMH-type" evidence="20">
    <location>
        <begin position="17"/>
        <end position="186"/>
    </location>
</feature>
<dbReference type="InterPro" id="IPR036318">
    <property type="entry name" value="FAD-bd_PCMH-like_sf"/>
</dbReference>
<accession>A4CPB7</accession>
<dbReference type="GO" id="GO:0008762">
    <property type="term" value="F:UDP-N-acetylmuramate dehydrogenase activity"/>
    <property type="evidence" value="ECO:0007669"/>
    <property type="project" value="UniProtKB-UniRule"/>
</dbReference>
<dbReference type="SUPFAM" id="SSF56176">
    <property type="entry name" value="FAD-binding/transporter-associated domain-like"/>
    <property type="match status" value="1"/>
</dbReference>
<keyword evidence="13 19" id="KW-0573">Peptidoglycan synthesis</keyword>
<comment type="pathway">
    <text evidence="4 19">Cell wall biogenesis; peptidoglycan biosynthesis.</text>
</comment>
<name>A4CPB7_ROBBH</name>
<sequence>MVIERNVSLKGFNTFGIDVPASHFIRVDNLETFRQAIAEPDLPPPFILSGGSNLLLTAPLEARVLYMDTSGKEVLDQDAHSVTLRVMAGENWHELVMWTLEQGYGGLENLSLIPGKTGTAPIQNIGAYGAEIRDVLVELEAVDIQTGEPRVFSNAACRFGYRDSVFKRELKGRYAIWSVTLRLTRSGHEIRTGYGDIAGWLEREGIEAPGPPEVARAVIAIRKSKLPDPAELGNSGSFFKNPVIGKSQFENLRTRFPQMPGYPQENGDVKVPAGWLIDSLGYKGHRQGDAGVHKNQALVLVNYGGASGKEILALAREIQQAVRDTYGIQIEPEVNIL</sequence>
<dbReference type="GO" id="GO:0071949">
    <property type="term" value="F:FAD binding"/>
    <property type="evidence" value="ECO:0007669"/>
    <property type="project" value="InterPro"/>
</dbReference>
<dbReference type="Pfam" id="PF02873">
    <property type="entry name" value="MurB_C"/>
    <property type="match status" value="1"/>
</dbReference>
<dbReference type="NCBIfam" id="NF010478">
    <property type="entry name" value="PRK13903.1"/>
    <property type="match status" value="1"/>
</dbReference>